<gene>
    <name evidence="1" type="ORF">CDEST_01693</name>
</gene>
<protein>
    <recommendedName>
        <fullName evidence="3">Fungal N-terminal domain-containing protein</fullName>
    </recommendedName>
</protein>
<dbReference type="KEGG" id="cdet:87938196"/>
<accession>A0AAX4I0E3</accession>
<sequence length="176" mass="19713">MAEAIGIVASVAALVQLVRYGKKSADALYQFSRQGGVSQVDVDRCANQILSFSLIVGSAHRSLNRHREDCTGSDVLDFISAHRVFEAITIDAKSVRRRLKLAARQFSNLAKGKRTLPAFINWWLHKDAVVSLFPEMERIKTNLTLIILVIQLELQMKEIKGRSPISPEIKKLEKSV</sequence>
<dbReference type="GeneID" id="87938196"/>
<dbReference type="RefSeq" id="XP_062773903.1">
    <property type="nucleotide sequence ID" value="XM_062917852.1"/>
</dbReference>
<dbReference type="AlphaFoldDB" id="A0AAX4I0E3"/>
<name>A0AAX4I0E3_9PEZI</name>
<keyword evidence="2" id="KW-1185">Reference proteome</keyword>
<reference evidence="2" key="1">
    <citation type="journal article" date="2023" name="bioRxiv">
        <title>Complete genome of the Medicago anthracnose fungus, Colletotrichum destructivum, reveals a mini-chromosome-like region within a core chromosome.</title>
        <authorList>
            <person name="Lapalu N."/>
            <person name="Simon A."/>
            <person name="Lu A."/>
            <person name="Plaumann P.-L."/>
            <person name="Amselem J."/>
            <person name="Pigne S."/>
            <person name="Auger A."/>
            <person name="Koch C."/>
            <person name="Dallery J.-F."/>
            <person name="O'Connell R.J."/>
        </authorList>
    </citation>
    <scope>NUCLEOTIDE SEQUENCE [LARGE SCALE GENOMIC DNA]</scope>
    <source>
        <strain evidence="2">CBS 520.97</strain>
    </source>
</reference>
<evidence type="ECO:0008006" key="3">
    <source>
        <dbReference type="Google" id="ProtNLM"/>
    </source>
</evidence>
<organism evidence="1 2">
    <name type="scientific">Colletotrichum destructivum</name>
    <dbReference type="NCBI Taxonomy" id="34406"/>
    <lineage>
        <taxon>Eukaryota</taxon>
        <taxon>Fungi</taxon>
        <taxon>Dikarya</taxon>
        <taxon>Ascomycota</taxon>
        <taxon>Pezizomycotina</taxon>
        <taxon>Sordariomycetes</taxon>
        <taxon>Hypocreomycetidae</taxon>
        <taxon>Glomerellales</taxon>
        <taxon>Glomerellaceae</taxon>
        <taxon>Colletotrichum</taxon>
        <taxon>Colletotrichum destructivum species complex</taxon>
    </lineage>
</organism>
<dbReference type="EMBL" id="CP137305">
    <property type="protein sequence ID" value="WQF76679.1"/>
    <property type="molecule type" value="Genomic_DNA"/>
</dbReference>
<dbReference type="Proteomes" id="UP001322277">
    <property type="component" value="Chromosome 1"/>
</dbReference>
<evidence type="ECO:0000313" key="1">
    <source>
        <dbReference type="EMBL" id="WQF76679.1"/>
    </source>
</evidence>
<proteinExistence type="predicted"/>
<evidence type="ECO:0000313" key="2">
    <source>
        <dbReference type="Proteomes" id="UP001322277"/>
    </source>
</evidence>